<keyword evidence="2" id="KW-1185">Reference proteome</keyword>
<gene>
    <name evidence="1" type="ORF">SAMN06297397_0612</name>
</gene>
<organism evidence="1 2">
    <name type="scientific">Aristaeella lactis</name>
    <dbReference type="NCBI Taxonomy" id="3046383"/>
    <lineage>
        <taxon>Bacteria</taxon>
        <taxon>Bacillati</taxon>
        <taxon>Bacillota</taxon>
        <taxon>Clostridia</taxon>
        <taxon>Eubacteriales</taxon>
        <taxon>Aristaeellaceae</taxon>
        <taxon>Aristaeella</taxon>
    </lineage>
</organism>
<sequence length="403" mass="43921">MNRNPDVMIIGAGASGMIASVKAAERHKSVLLLDKNDTPGRKISASGNGRCNMMNSGALRYYGDQEFADHVLENSTADDIRHFFNQYGLMLASENEGRIYPSTFQSASVLSVLKNAMGINGVQLKSNTTVSSVSRQNDLFTVTDTNGRKWQSTKLIIACGSPAQPKLGGTDNGYELLSSLGHRIIPAVPSLVPLYTDRKSISGLSGIRVRGKVSLYDQDKLIHSEEGEILFTEYGISGICVMQCSRFIKDKSSYLSVNFLHGYYDKPEEFCHELKRRRNMYHEYSPVSLLDGVLVSRIAYAVMKQAGVPLKGEKAGELSDELLKAIAETAFHYRISIEGTRGFEYAQVAAGGADCREFDPKTMESTVMSGLYATGEVLNVDGDCGGFNLMFAFSSGLAAGKSV</sequence>
<protein>
    <submittedName>
        <fullName evidence="1">Uncharacterized protein</fullName>
    </submittedName>
</protein>
<reference evidence="1" key="1">
    <citation type="submission" date="2017-04" db="EMBL/GenBank/DDBJ databases">
        <authorList>
            <person name="Varghese N."/>
            <person name="Submissions S."/>
        </authorList>
    </citation>
    <scope>NUCLEOTIDE SEQUENCE</scope>
    <source>
        <strain evidence="1">WTE2008</strain>
    </source>
</reference>
<accession>A0AC61PIP5</accession>
<dbReference type="EMBL" id="FWXZ01000001">
    <property type="protein sequence ID" value="SMC39740.1"/>
    <property type="molecule type" value="Genomic_DNA"/>
</dbReference>
<comment type="caution">
    <text evidence="1">The sequence shown here is derived from an EMBL/GenBank/DDBJ whole genome shotgun (WGS) entry which is preliminary data.</text>
</comment>
<evidence type="ECO:0000313" key="1">
    <source>
        <dbReference type="EMBL" id="SMC39740.1"/>
    </source>
</evidence>
<proteinExistence type="predicted"/>
<dbReference type="Proteomes" id="UP000192328">
    <property type="component" value="Unassembled WGS sequence"/>
</dbReference>
<evidence type="ECO:0000313" key="2">
    <source>
        <dbReference type="Proteomes" id="UP000192328"/>
    </source>
</evidence>
<name>A0AC61PIP5_9FIRM</name>